<keyword evidence="1" id="KW-0472">Membrane</keyword>
<dbReference type="InterPro" id="IPR009936">
    <property type="entry name" value="DUF1468"/>
</dbReference>
<evidence type="ECO:0000259" key="2">
    <source>
        <dbReference type="Pfam" id="PF07331"/>
    </source>
</evidence>
<keyword evidence="4" id="KW-1185">Reference proteome</keyword>
<keyword evidence="1" id="KW-0812">Transmembrane</keyword>
<evidence type="ECO:0000313" key="4">
    <source>
        <dbReference type="Proteomes" id="UP000241639"/>
    </source>
</evidence>
<organism evidence="3 4">
    <name type="scientific">Desmospora activa DSM 45169</name>
    <dbReference type="NCBI Taxonomy" id="1121389"/>
    <lineage>
        <taxon>Bacteria</taxon>
        <taxon>Bacillati</taxon>
        <taxon>Bacillota</taxon>
        <taxon>Bacilli</taxon>
        <taxon>Bacillales</taxon>
        <taxon>Thermoactinomycetaceae</taxon>
        <taxon>Desmospora</taxon>
    </lineage>
</organism>
<keyword evidence="1" id="KW-1133">Transmembrane helix</keyword>
<feature type="transmembrane region" description="Helical" evidence="1">
    <location>
        <begin position="95"/>
        <end position="111"/>
    </location>
</feature>
<dbReference type="Pfam" id="PF07331">
    <property type="entry name" value="TctB"/>
    <property type="match status" value="1"/>
</dbReference>
<protein>
    <submittedName>
        <fullName evidence="3">Tripartite tricarboxylate transporter TctB family protein</fullName>
    </submittedName>
</protein>
<feature type="transmembrane region" description="Helical" evidence="1">
    <location>
        <begin position="33"/>
        <end position="52"/>
    </location>
</feature>
<feature type="domain" description="DUF1468" evidence="2">
    <location>
        <begin position="5"/>
        <end position="142"/>
    </location>
</feature>
<sequence length="156" mass="17141">MGEIILHLILLAISALFFKNSFAINNSREADPIGPAGFSQGILILIMLLLAISLYQAVKKQQKQGKNDANKISIRFFGILGFIALFIGLSEFLGFLISSFLLVGSLFYLLGQKQMTKILLSSVLISTVFTLIFSKVLSVPLPTGIEAIEQLSHFVY</sequence>
<evidence type="ECO:0000313" key="3">
    <source>
        <dbReference type="EMBL" id="PTM59048.1"/>
    </source>
</evidence>
<accession>A0A2T4ZAX8</accession>
<gene>
    <name evidence="3" type="ORF">C8J48_1648</name>
</gene>
<proteinExistence type="predicted"/>
<feature type="transmembrane region" description="Helical" evidence="1">
    <location>
        <begin position="72"/>
        <end position="89"/>
    </location>
</feature>
<dbReference type="AlphaFoldDB" id="A0A2T4ZAX8"/>
<dbReference type="Proteomes" id="UP000241639">
    <property type="component" value="Unassembled WGS sequence"/>
</dbReference>
<name>A0A2T4ZAX8_9BACL</name>
<feature type="transmembrane region" description="Helical" evidence="1">
    <location>
        <begin position="118"/>
        <end position="137"/>
    </location>
</feature>
<dbReference type="RefSeq" id="WP_107725775.1">
    <property type="nucleotide sequence ID" value="NZ_PZZP01000001.1"/>
</dbReference>
<dbReference type="OrthoDB" id="2414395at2"/>
<comment type="caution">
    <text evidence="3">The sequence shown here is derived from an EMBL/GenBank/DDBJ whole genome shotgun (WGS) entry which is preliminary data.</text>
</comment>
<dbReference type="EMBL" id="PZZP01000001">
    <property type="protein sequence ID" value="PTM59048.1"/>
    <property type="molecule type" value="Genomic_DNA"/>
</dbReference>
<reference evidence="3 4" key="1">
    <citation type="submission" date="2018-04" db="EMBL/GenBank/DDBJ databases">
        <title>Genomic Encyclopedia of Archaeal and Bacterial Type Strains, Phase II (KMG-II): from individual species to whole genera.</title>
        <authorList>
            <person name="Goeker M."/>
        </authorList>
    </citation>
    <scope>NUCLEOTIDE SEQUENCE [LARGE SCALE GENOMIC DNA]</scope>
    <source>
        <strain evidence="3 4">DSM 45169</strain>
    </source>
</reference>
<evidence type="ECO:0000256" key="1">
    <source>
        <dbReference type="SAM" id="Phobius"/>
    </source>
</evidence>